<evidence type="ECO:0000313" key="1">
    <source>
        <dbReference type="EMBL" id="KHK64042.1"/>
    </source>
</evidence>
<organism evidence="1 2">
    <name type="scientific">Pseudomonas frederiksbergensis</name>
    <dbReference type="NCBI Taxonomy" id="104087"/>
    <lineage>
        <taxon>Bacteria</taxon>
        <taxon>Pseudomonadati</taxon>
        <taxon>Pseudomonadota</taxon>
        <taxon>Gammaproteobacteria</taxon>
        <taxon>Pseudomonadales</taxon>
        <taxon>Pseudomonadaceae</taxon>
        <taxon>Pseudomonas</taxon>
    </lineage>
</organism>
<dbReference type="OrthoDB" id="6937788at2"/>
<reference evidence="2" key="1">
    <citation type="submission" date="2015-03" db="EMBL/GenBank/DDBJ databases">
        <title>Pseudomonas frederiksbergensis hydrocarbon degrader.</title>
        <authorList>
            <person name="Brown L.M."/>
            <person name="Ruiz O.N."/>
            <person name="Mueller S."/>
            <person name="Gunasekera T.S."/>
        </authorList>
    </citation>
    <scope>NUCLEOTIDE SEQUENCE [LARGE SCALE GENOMIC DNA]</scope>
    <source>
        <strain evidence="2">SI8</strain>
    </source>
</reference>
<dbReference type="NCBIfam" id="NF040643">
    <property type="entry name" value="S6_alt_immun"/>
    <property type="match status" value="1"/>
</dbReference>
<name>A0A0B1Z3P2_9PSED</name>
<sequence>MYLEITGYFFEGHKDHFIQFELNVAPEFESAIMKILGWRSLADEVVGELPLSVTQVRQIEVVMQQPLPENLDLFIGVRG</sequence>
<gene>
    <name evidence="1" type="ORF">JZ00_15270</name>
</gene>
<protein>
    <submittedName>
        <fullName evidence="1">Uncharacterized protein</fullName>
    </submittedName>
</protein>
<comment type="caution">
    <text evidence="1">The sequence shown here is derived from an EMBL/GenBank/DDBJ whole genome shotgun (WGS) entry which is preliminary data.</text>
</comment>
<dbReference type="InterPro" id="IPR049810">
    <property type="entry name" value="S6_alt_immun-like"/>
</dbReference>
<evidence type="ECO:0000313" key="2">
    <source>
        <dbReference type="Proteomes" id="UP000030949"/>
    </source>
</evidence>
<dbReference type="EMBL" id="JQGJ01000008">
    <property type="protein sequence ID" value="KHK64042.1"/>
    <property type="molecule type" value="Genomic_DNA"/>
</dbReference>
<dbReference type="Proteomes" id="UP000030949">
    <property type="component" value="Unassembled WGS sequence"/>
</dbReference>
<accession>A0A0B1Z3P2</accession>
<proteinExistence type="predicted"/>
<dbReference type="RefSeq" id="WP_039592148.1">
    <property type="nucleotide sequence ID" value="NZ_JQGJ02000008.1"/>
</dbReference>
<dbReference type="AlphaFoldDB" id="A0A0B1Z3P2"/>